<sequence>MAEEQEFNNPFDPVIPDDLVTQQPDVSWEYLFQPDQWYITPQSVSENFVPLVLSLAAVAVAAFVFWFARNQGIKTQWYRKLEKGKYYFSETLIFNVWIVLYIPLAIGAWLSFVYGGQTWNRALTVYALHLIVNVLFSVSLWWVKDLSLALLNLITLIGVSMFTTSQFNSILKFAGYINTPYMLWLLIFTVQFGYFWYLNEGKELMEAANLARGGGAKKVQKKKKGLPGDVKKKLQQQVQDQKASLSSAGESEKEE</sequence>
<evidence type="ECO:0000256" key="3">
    <source>
        <dbReference type="ARBA" id="ARBA00022692"/>
    </source>
</evidence>
<feature type="transmembrane region" description="Helical" evidence="7">
    <location>
        <begin position="48"/>
        <end position="67"/>
    </location>
</feature>
<dbReference type="PANTHER" id="PTHR10057:SF0">
    <property type="entry name" value="TRANSLOCATOR PROTEIN"/>
    <property type="match status" value="1"/>
</dbReference>
<comment type="subcellular location">
    <subcellularLocation>
        <location evidence="1">Membrane</location>
        <topology evidence="1">Multi-pass membrane protein</topology>
    </subcellularLocation>
</comment>
<dbReference type="InterPro" id="IPR038330">
    <property type="entry name" value="TspO/MBR-related_sf"/>
</dbReference>
<evidence type="ECO:0000256" key="1">
    <source>
        <dbReference type="ARBA" id="ARBA00004141"/>
    </source>
</evidence>
<keyword evidence="4 7" id="KW-1133">Transmembrane helix</keyword>
<dbReference type="Pfam" id="PF03073">
    <property type="entry name" value="TspO_MBR"/>
    <property type="match status" value="1"/>
</dbReference>
<feature type="transmembrane region" description="Helical" evidence="7">
    <location>
        <begin position="123"/>
        <end position="143"/>
    </location>
</feature>
<proteinExistence type="inferred from homology"/>
<dbReference type="GO" id="GO:0016020">
    <property type="term" value="C:membrane"/>
    <property type="evidence" value="ECO:0007669"/>
    <property type="project" value="UniProtKB-SubCell"/>
</dbReference>
<dbReference type="AlphaFoldDB" id="A0AA88H4A2"/>
<protein>
    <submittedName>
        <fullName evidence="8">Uncharacterized protein</fullName>
    </submittedName>
</protein>
<dbReference type="Proteomes" id="UP000816034">
    <property type="component" value="Unassembled WGS sequence"/>
</dbReference>
<evidence type="ECO:0000313" key="9">
    <source>
        <dbReference type="Proteomes" id="UP000816034"/>
    </source>
</evidence>
<gene>
    <name evidence="8" type="ORF">C9374_003992</name>
</gene>
<dbReference type="EMBL" id="PYSW02000001">
    <property type="protein sequence ID" value="KAG2394228.1"/>
    <property type="molecule type" value="Genomic_DNA"/>
</dbReference>
<dbReference type="GO" id="GO:0033013">
    <property type="term" value="P:tetrapyrrole metabolic process"/>
    <property type="evidence" value="ECO:0007669"/>
    <property type="project" value="UniProtKB-ARBA"/>
</dbReference>
<evidence type="ECO:0000256" key="7">
    <source>
        <dbReference type="SAM" id="Phobius"/>
    </source>
</evidence>
<dbReference type="InterPro" id="IPR004307">
    <property type="entry name" value="TspO_MBR"/>
</dbReference>
<dbReference type="PANTHER" id="PTHR10057">
    <property type="entry name" value="PERIPHERAL-TYPE BENZODIAZEPINE RECEPTOR"/>
    <property type="match status" value="1"/>
</dbReference>
<feature type="region of interest" description="Disordered" evidence="6">
    <location>
        <begin position="219"/>
        <end position="255"/>
    </location>
</feature>
<evidence type="ECO:0000256" key="2">
    <source>
        <dbReference type="ARBA" id="ARBA00007524"/>
    </source>
</evidence>
<feature type="transmembrane region" description="Helical" evidence="7">
    <location>
        <begin position="150"/>
        <end position="169"/>
    </location>
</feature>
<dbReference type="CDD" id="cd15904">
    <property type="entry name" value="TSPO_MBR"/>
    <property type="match status" value="1"/>
</dbReference>
<comment type="similarity">
    <text evidence="2">Belongs to the TspO/BZRP family.</text>
</comment>
<evidence type="ECO:0000256" key="4">
    <source>
        <dbReference type="ARBA" id="ARBA00022989"/>
    </source>
</evidence>
<reference evidence="8 9" key="1">
    <citation type="journal article" date="2018" name="BMC Genomics">
        <title>The genome of Naegleria lovaniensis, the basis for a comparative approach to unravel pathogenicity factors of the human pathogenic amoeba N. fowleri.</title>
        <authorList>
            <person name="Liechti N."/>
            <person name="Schurch N."/>
            <person name="Bruggmann R."/>
            <person name="Wittwer M."/>
        </authorList>
    </citation>
    <scope>NUCLEOTIDE SEQUENCE [LARGE SCALE GENOMIC DNA]</scope>
    <source>
        <strain evidence="8 9">ATCC 30569</strain>
    </source>
</reference>
<comment type="caution">
    <text evidence="8">The sequence shown here is derived from an EMBL/GenBank/DDBJ whole genome shotgun (WGS) entry which is preliminary data.</text>
</comment>
<organism evidence="8 9">
    <name type="scientific">Naegleria lovaniensis</name>
    <name type="common">Amoeba</name>
    <dbReference type="NCBI Taxonomy" id="51637"/>
    <lineage>
        <taxon>Eukaryota</taxon>
        <taxon>Discoba</taxon>
        <taxon>Heterolobosea</taxon>
        <taxon>Tetramitia</taxon>
        <taxon>Eutetramitia</taxon>
        <taxon>Vahlkampfiidae</taxon>
        <taxon>Naegleria</taxon>
    </lineage>
</organism>
<dbReference type="RefSeq" id="XP_044556122.1">
    <property type="nucleotide sequence ID" value="XM_044693581.1"/>
</dbReference>
<keyword evidence="9" id="KW-1185">Reference proteome</keyword>
<feature type="transmembrane region" description="Helical" evidence="7">
    <location>
        <begin position="87"/>
        <end position="111"/>
    </location>
</feature>
<evidence type="ECO:0000256" key="6">
    <source>
        <dbReference type="SAM" id="MobiDB-lite"/>
    </source>
</evidence>
<keyword evidence="3 7" id="KW-0812">Transmembrane</keyword>
<keyword evidence="5 7" id="KW-0472">Membrane</keyword>
<evidence type="ECO:0000256" key="5">
    <source>
        <dbReference type="ARBA" id="ARBA00023136"/>
    </source>
</evidence>
<evidence type="ECO:0000313" key="8">
    <source>
        <dbReference type="EMBL" id="KAG2394228.1"/>
    </source>
</evidence>
<dbReference type="Gene3D" id="1.20.1260.100">
    <property type="entry name" value="TspO/MBR protein"/>
    <property type="match status" value="1"/>
</dbReference>
<name>A0AA88H4A2_NAELO</name>
<dbReference type="GeneID" id="68096447"/>
<accession>A0AA88H4A2</accession>
<feature type="transmembrane region" description="Helical" evidence="7">
    <location>
        <begin position="181"/>
        <end position="198"/>
    </location>
</feature>